<proteinExistence type="predicted"/>
<gene>
    <name evidence="6" type="ORF">COT54_02065</name>
</gene>
<evidence type="ECO:0000256" key="4">
    <source>
        <dbReference type="ARBA" id="ARBA00023239"/>
    </source>
</evidence>
<dbReference type="AlphaFoldDB" id="A0A2H0WZ21"/>
<dbReference type="GO" id="GO:0070403">
    <property type="term" value="F:NAD+ binding"/>
    <property type="evidence" value="ECO:0007669"/>
    <property type="project" value="InterPro"/>
</dbReference>
<evidence type="ECO:0000256" key="2">
    <source>
        <dbReference type="ARBA" id="ARBA00022793"/>
    </source>
</evidence>
<evidence type="ECO:0000313" key="7">
    <source>
        <dbReference type="Proteomes" id="UP000229574"/>
    </source>
</evidence>
<dbReference type="GO" id="GO:0005737">
    <property type="term" value="C:cytoplasm"/>
    <property type="evidence" value="ECO:0007669"/>
    <property type="project" value="TreeGrafter"/>
</dbReference>
<dbReference type="UniPathway" id="UPA00796">
    <property type="reaction ID" value="UER00771"/>
</dbReference>
<keyword evidence="3" id="KW-0520">NAD</keyword>
<dbReference type="GO" id="GO:0033320">
    <property type="term" value="P:UDP-D-xylose biosynthetic process"/>
    <property type="evidence" value="ECO:0007669"/>
    <property type="project" value="UniProtKB-UniPathway"/>
</dbReference>
<evidence type="ECO:0000259" key="5">
    <source>
        <dbReference type="Pfam" id="PF01370"/>
    </source>
</evidence>
<keyword evidence="2" id="KW-0210">Decarboxylase</keyword>
<feature type="domain" description="NAD-dependent epimerase/dehydratase" evidence="5">
    <location>
        <begin position="1"/>
        <end position="123"/>
    </location>
</feature>
<reference evidence="7" key="1">
    <citation type="submission" date="2017-09" db="EMBL/GenBank/DDBJ databases">
        <title>Depth-based differentiation of microbial function through sediment-hosted aquifers and enrichment of novel symbionts in the deep terrestrial subsurface.</title>
        <authorList>
            <person name="Probst A.J."/>
            <person name="Ladd B."/>
            <person name="Jarett J.K."/>
            <person name="Geller-Mcgrath D.E."/>
            <person name="Sieber C.M.K."/>
            <person name="Emerson J.B."/>
            <person name="Anantharaman K."/>
            <person name="Thomas B.C."/>
            <person name="Malmstrom R."/>
            <person name="Stieglmeier M."/>
            <person name="Klingl A."/>
            <person name="Woyke T."/>
            <person name="Ryan C.M."/>
            <person name="Banfield J.F."/>
        </authorList>
    </citation>
    <scope>NUCLEOTIDE SEQUENCE [LARGE SCALE GENOMIC DNA]</scope>
</reference>
<dbReference type="PANTHER" id="PTHR43078">
    <property type="entry name" value="UDP-GLUCURONIC ACID DECARBOXYLASE-RELATED"/>
    <property type="match status" value="1"/>
</dbReference>
<protein>
    <submittedName>
        <fullName evidence="6">NAD-dependent dehydratase</fullName>
    </submittedName>
</protein>
<dbReference type="InterPro" id="IPR001509">
    <property type="entry name" value="Epimerase_deHydtase"/>
</dbReference>
<dbReference type="Pfam" id="PF01370">
    <property type="entry name" value="Epimerase"/>
    <property type="match status" value="1"/>
</dbReference>
<comment type="cofactor">
    <cofactor evidence="1">
        <name>NAD(+)</name>
        <dbReference type="ChEBI" id="CHEBI:57540"/>
    </cofactor>
</comment>
<dbReference type="SUPFAM" id="SSF51735">
    <property type="entry name" value="NAD(P)-binding Rossmann-fold domains"/>
    <property type="match status" value="1"/>
</dbReference>
<evidence type="ECO:0000256" key="3">
    <source>
        <dbReference type="ARBA" id="ARBA00023027"/>
    </source>
</evidence>
<feature type="non-terminal residue" evidence="6">
    <location>
        <position position="1"/>
    </location>
</feature>
<evidence type="ECO:0000256" key="1">
    <source>
        <dbReference type="ARBA" id="ARBA00001911"/>
    </source>
</evidence>
<dbReference type="PANTHER" id="PTHR43078:SF6">
    <property type="entry name" value="UDP-GLUCURONIC ACID DECARBOXYLASE 1"/>
    <property type="match status" value="1"/>
</dbReference>
<dbReference type="InterPro" id="IPR036291">
    <property type="entry name" value="NAD(P)-bd_dom_sf"/>
</dbReference>
<dbReference type="Proteomes" id="UP000229574">
    <property type="component" value="Unassembled WGS sequence"/>
</dbReference>
<evidence type="ECO:0000313" key="6">
    <source>
        <dbReference type="EMBL" id="PIS17923.1"/>
    </source>
</evidence>
<feature type="non-terminal residue" evidence="6">
    <location>
        <position position="195"/>
    </location>
</feature>
<accession>A0A2H0WZ21</accession>
<dbReference type="EMBL" id="PEYY01000084">
    <property type="protein sequence ID" value="PIS17923.1"/>
    <property type="molecule type" value="Genomic_DNA"/>
</dbReference>
<organism evidence="6 7">
    <name type="scientific">Candidatus Collierbacteria bacterium CG09_land_8_20_14_0_10_46_12</name>
    <dbReference type="NCBI Taxonomy" id="1974533"/>
    <lineage>
        <taxon>Bacteria</taxon>
        <taxon>Candidatus Collieribacteriota</taxon>
    </lineage>
</organism>
<dbReference type="GO" id="GO:0042732">
    <property type="term" value="P:D-xylose metabolic process"/>
    <property type="evidence" value="ECO:0007669"/>
    <property type="project" value="InterPro"/>
</dbReference>
<sequence length="195" mass="22319">EVYGDPLVHPQTEEYRGNVSCIGPRACYDEGKRFMEALAFTYFRQFQAKIKVIRIFNTYGPYMRLDDGRFTINLIDAYVSHKPFMMYGDGSSTRSFCYIDDLIEGIALVHAKDQSIGQVLNLGNPQELKLSEAIAIFEEIIGASLPKEYVDSPVDDPKKRNPDIRKAKDILHWEPKVDFKAGMTQMLTHYQPLTI</sequence>
<dbReference type="Gene3D" id="3.40.50.720">
    <property type="entry name" value="NAD(P)-binding Rossmann-like Domain"/>
    <property type="match status" value="1"/>
</dbReference>
<dbReference type="GO" id="GO:0048040">
    <property type="term" value="F:UDP-glucuronate decarboxylase activity"/>
    <property type="evidence" value="ECO:0007669"/>
    <property type="project" value="TreeGrafter"/>
</dbReference>
<keyword evidence="4" id="KW-0456">Lyase</keyword>
<name>A0A2H0WZ21_9BACT</name>
<comment type="caution">
    <text evidence="6">The sequence shown here is derived from an EMBL/GenBank/DDBJ whole genome shotgun (WGS) entry which is preliminary data.</text>
</comment>
<dbReference type="InterPro" id="IPR044516">
    <property type="entry name" value="UXS-like"/>
</dbReference>